<dbReference type="OrthoDB" id="5874909at2759"/>
<dbReference type="InParanoid" id="G0MMK6"/>
<accession>G0MMK6</accession>
<name>G0MMK6_CAEBE</name>
<organism evidence="3">
    <name type="scientific">Caenorhabditis brenneri</name>
    <name type="common">Nematode worm</name>
    <dbReference type="NCBI Taxonomy" id="135651"/>
    <lineage>
        <taxon>Eukaryota</taxon>
        <taxon>Metazoa</taxon>
        <taxon>Ecdysozoa</taxon>
        <taxon>Nematoda</taxon>
        <taxon>Chromadorea</taxon>
        <taxon>Rhabditida</taxon>
        <taxon>Rhabditina</taxon>
        <taxon>Rhabditomorpha</taxon>
        <taxon>Rhabditoidea</taxon>
        <taxon>Rhabditidae</taxon>
        <taxon>Peloderinae</taxon>
        <taxon>Caenorhabditis</taxon>
    </lineage>
</organism>
<feature type="domain" description="NTF2-like" evidence="1">
    <location>
        <begin position="188"/>
        <end position="307"/>
    </location>
</feature>
<keyword evidence="3" id="KW-1185">Reference proteome</keyword>
<evidence type="ECO:0000313" key="2">
    <source>
        <dbReference type="EMBL" id="EGT37376.1"/>
    </source>
</evidence>
<dbReference type="HOGENOM" id="CLU_038306_0_0_1"/>
<protein>
    <recommendedName>
        <fullName evidence="1">NTF2-like domain-containing protein</fullName>
    </recommendedName>
</protein>
<evidence type="ECO:0000259" key="1">
    <source>
        <dbReference type="Pfam" id="PF26529"/>
    </source>
</evidence>
<gene>
    <name evidence="2" type="ORF">CAEBREN_22297</name>
</gene>
<dbReference type="InterPro" id="IPR058879">
    <property type="entry name" value="NTF2-like_dom_nem"/>
</dbReference>
<evidence type="ECO:0000313" key="3">
    <source>
        <dbReference type="Proteomes" id="UP000008068"/>
    </source>
</evidence>
<dbReference type="EMBL" id="GL379802">
    <property type="protein sequence ID" value="EGT37376.1"/>
    <property type="molecule type" value="Genomic_DNA"/>
</dbReference>
<dbReference type="eggNOG" id="KOG4209">
    <property type="taxonomic scope" value="Eukaryota"/>
</dbReference>
<dbReference type="STRING" id="135651.G0MMK6"/>
<feature type="domain" description="NTF2-like" evidence="1">
    <location>
        <begin position="24"/>
        <end position="163"/>
    </location>
</feature>
<reference evidence="3" key="1">
    <citation type="submission" date="2011-07" db="EMBL/GenBank/DDBJ databases">
        <authorList>
            <consortium name="Caenorhabditis brenneri Sequencing and Analysis Consortium"/>
            <person name="Wilson R.K."/>
        </authorList>
    </citation>
    <scope>NUCLEOTIDE SEQUENCE [LARGE SCALE GENOMIC DNA]</scope>
    <source>
        <strain evidence="3">PB2801</strain>
    </source>
</reference>
<proteinExistence type="predicted"/>
<dbReference type="AlphaFoldDB" id="G0MMK6"/>
<feature type="domain" description="NTF2-like" evidence="1">
    <location>
        <begin position="333"/>
        <end position="470"/>
    </location>
</feature>
<dbReference type="Proteomes" id="UP000008068">
    <property type="component" value="Unassembled WGS sequence"/>
</dbReference>
<sequence>MRANDVVNVERDKKKWAILSDDAIRSKKDEFARKLLNRLVEASSEEHAYYKESFEWIESLLEVNLQAEVCGSPDTMNMMQYTKFMEKAATQYVNVSETTLKQYALRDAPKDMMKVYMIFMQEDKNGVKTFMNYDVELTLTFARPLLDMPFSIIKITQGVKCEPLRGVTFNTVDRLGDIVEDLATHPTAQSFFKLFTPRTFEYTEESKFEDPYVHNLPVLWLNHFERGSFVVCADAEGVFTGCAEKTFYEWYEKFGMMWHPVKADGHPMTMNVTELKGKSLHVDITMPLQIGTNESAKIHNWSLKIAAELMPSGRWMVGAAGFVPPVHKSFESLMDENYLAYQEVLGNVFLHYINDKKNWYTATDFVKHFKKYGETVRAWNCNDEIKDREEFPKSFLVKHKLWNATIVGFHIKKPLALPADEDTTVELRVVFRPTEKLPKHYVLGSDWKFWIRWDTKIQFYYIYQAEFGCPGVMSQETGEWGTFRSLASIRRKSAEHPSHE</sequence>
<dbReference type="Pfam" id="PF26529">
    <property type="entry name" value="NTF2_2"/>
    <property type="match status" value="3"/>
</dbReference>